<dbReference type="STRING" id="1678841.TBC1_11163"/>
<keyword evidence="2" id="KW-1185">Reference proteome</keyword>
<evidence type="ECO:0008006" key="3">
    <source>
        <dbReference type="Google" id="ProtNLM"/>
    </source>
</evidence>
<proteinExistence type="predicted"/>
<dbReference type="OrthoDB" id="154709at2"/>
<dbReference type="SUPFAM" id="SSF48371">
    <property type="entry name" value="ARM repeat"/>
    <property type="match status" value="1"/>
</dbReference>
<dbReference type="EMBL" id="DF968182">
    <property type="protein sequence ID" value="GAP42035.1"/>
    <property type="molecule type" value="Genomic_DNA"/>
</dbReference>
<gene>
    <name evidence="1" type="ORF">TBC1_11163</name>
</gene>
<dbReference type="RefSeq" id="WP_062037112.1">
    <property type="nucleotide sequence ID" value="NZ_DF968182.1"/>
</dbReference>
<dbReference type="Proteomes" id="UP000053091">
    <property type="component" value="Unassembled WGS sequence"/>
</dbReference>
<protein>
    <recommendedName>
        <fullName evidence="3">HEAT repeat domain-containing protein</fullName>
    </recommendedName>
</protein>
<name>A0A0S7BZX1_9BACT</name>
<dbReference type="AlphaFoldDB" id="A0A0S7BZX1"/>
<sequence length="232" mass="25817">MTASIENLLKNSNLPGPRGNLELMYSFAHSANAMEISECMSYLRDDLRNSPEEFVVMCGLVGYAVLNRQNLPGCLAFLRRFASHGSWRIREAVAMGIQETGAGNMDLLILHLKSWLDGNELEKRAVVAGLCEPRLLIDKETVNEVLQILWDITLGFSASPGKISDAAKTLRQALGYGWSVAIVHHPIAGKKIFEQLAGMDNPHIRHIVKENLKKNRLLKMDKAWVEARIAGL</sequence>
<accession>A0A0S7BZX1</accession>
<reference evidence="1" key="1">
    <citation type="journal article" date="2015" name="Genome Announc.">
        <title>Draft Genome Sequence of Bacteroidales Strain TBC1, a Novel Isolate from a Methanogenic Wastewater Treatment System.</title>
        <authorList>
            <person name="Tourlousse D.M."/>
            <person name="Matsuura N."/>
            <person name="Sun L."/>
            <person name="Toyonaga M."/>
            <person name="Kuroda K."/>
            <person name="Ohashi A."/>
            <person name="Cruz R."/>
            <person name="Yamaguchi T."/>
            <person name="Sekiguchi Y."/>
        </authorList>
    </citation>
    <scope>NUCLEOTIDE SEQUENCE [LARGE SCALE GENOMIC DNA]</scope>
    <source>
        <strain evidence="1">TBC1</strain>
    </source>
</reference>
<evidence type="ECO:0000313" key="2">
    <source>
        <dbReference type="Proteomes" id="UP000053091"/>
    </source>
</evidence>
<dbReference type="InterPro" id="IPR016024">
    <property type="entry name" value="ARM-type_fold"/>
</dbReference>
<organism evidence="1">
    <name type="scientific">Lentimicrobium saccharophilum</name>
    <dbReference type="NCBI Taxonomy" id="1678841"/>
    <lineage>
        <taxon>Bacteria</taxon>
        <taxon>Pseudomonadati</taxon>
        <taxon>Bacteroidota</taxon>
        <taxon>Bacteroidia</taxon>
        <taxon>Bacteroidales</taxon>
        <taxon>Lentimicrobiaceae</taxon>
        <taxon>Lentimicrobium</taxon>
    </lineage>
</organism>
<evidence type="ECO:0000313" key="1">
    <source>
        <dbReference type="EMBL" id="GAP42035.1"/>
    </source>
</evidence>
<dbReference type="PATRIC" id="fig|1678841.3.peg.195"/>